<accession>A0A1J4PU43</accession>
<organism evidence="1 2">
    <name type="scientific">Streptomyces malaysiense</name>
    <dbReference type="NCBI Taxonomy" id="1428626"/>
    <lineage>
        <taxon>Bacteria</taxon>
        <taxon>Bacillati</taxon>
        <taxon>Actinomycetota</taxon>
        <taxon>Actinomycetes</taxon>
        <taxon>Kitasatosporales</taxon>
        <taxon>Streptomycetaceae</taxon>
        <taxon>Streptomyces</taxon>
    </lineage>
</organism>
<dbReference type="RefSeq" id="WP_071387722.1">
    <property type="nucleotide sequence ID" value="NZ_LBDA02000104.1"/>
</dbReference>
<sequence>MIAGGLFPERSRASYDDEEPRTWYQVRGSSVLASVRRTSAASRLARLDKPLGVGVGFGTTAILAALTPAALP</sequence>
<reference evidence="1" key="1">
    <citation type="submission" date="2016-10" db="EMBL/GenBank/DDBJ databases">
        <title>Genome sequence of Streptomyces malaysiense MUSC 136.</title>
        <authorList>
            <person name="Lee L.-H."/>
            <person name="Ser H.-L."/>
        </authorList>
    </citation>
    <scope>NUCLEOTIDE SEQUENCE [LARGE SCALE GENOMIC DNA]</scope>
    <source>
        <strain evidence="1">MUSC 136</strain>
    </source>
</reference>
<protein>
    <submittedName>
        <fullName evidence="1">Uncharacterized protein</fullName>
    </submittedName>
</protein>
<proteinExistence type="predicted"/>
<evidence type="ECO:0000313" key="1">
    <source>
        <dbReference type="EMBL" id="OIK23487.1"/>
    </source>
</evidence>
<comment type="caution">
    <text evidence="1">The sequence shown here is derived from an EMBL/GenBank/DDBJ whole genome shotgun (WGS) entry which is preliminary data.</text>
</comment>
<dbReference type="Proteomes" id="UP000034838">
    <property type="component" value="Unassembled WGS sequence"/>
</dbReference>
<keyword evidence="2" id="KW-1185">Reference proteome</keyword>
<gene>
    <name evidence="1" type="ORF">VT52_032350</name>
</gene>
<name>A0A1J4PU43_9ACTN</name>
<dbReference type="EMBL" id="LBDA02000104">
    <property type="protein sequence ID" value="OIK23487.1"/>
    <property type="molecule type" value="Genomic_DNA"/>
</dbReference>
<dbReference type="AlphaFoldDB" id="A0A1J4PU43"/>
<evidence type="ECO:0000313" key="2">
    <source>
        <dbReference type="Proteomes" id="UP000034838"/>
    </source>
</evidence>